<gene>
    <name evidence="1" type="ORF">FRZ44_40130</name>
</gene>
<dbReference type="AlphaFoldDB" id="A0A5J6MMW1"/>
<dbReference type="InterPro" id="IPR014710">
    <property type="entry name" value="RmlC-like_jellyroll"/>
</dbReference>
<dbReference type="InterPro" id="IPR031723">
    <property type="entry name" value="DMSP_lyase"/>
</dbReference>
<dbReference type="OrthoDB" id="9083851at2"/>
<dbReference type="GO" id="GO:0047869">
    <property type="term" value="F:dimethylpropiothetin dethiomethylase activity"/>
    <property type="evidence" value="ECO:0007669"/>
    <property type="project" value="InterPro"/>
</dbReference>
<keyword evidence="2" id="KW-1185">Reference proteome</keyword>
<accession>A0A5J6MMW1</accession>
<dbReference type="SUPFAM" id="SSF51182">
    <property type="entry name" value="RmlC-like cupins"/>
    <property type="match status" value="1"/>
</dbReference>
<dbReference type="KEGG" id="htq:FRZ44_40130"/>
<sequence>MNPLIEAMAGIFTAAAASGGPLARTARFALETVDWAGRLNEPAPQSCPVVDQHLETACANAGLQGSASHRACRALSAATGQVTWFMNPKERWTAPDLAAFMPNFAATVIIGEGGLLPSDKISAGFSLQGPDTYYPPHAHLAEESYWIVGGDGDWKVDMKPWFAVRPGDSVYHKSCARHAMQTNERPLLSVWLWTSHLHSEVVFVRSGPFVPPAEL</sequence>
<evidence type="ECO:0000313" key="1">
    <source>
        <dbReference type="EMBL" id="QEX18703.1"/>
    </source>
</evidence>
<evidence type="ECO:0000313" key="2">
    <source>
        <dbReference type="Proteomes" id="UP000326202"/>
    </source>
</evidence>
<dbReference type="RefSeq" id="WP_151178830.1">
    <property type="nucleotide sequence ID" value="NZ_CP042906.1"/>
</dbReference>
<reference evidence="1 2" key="1">
    <citation type="submission" date="2019-08" db="EMBL/GenBank/DDBJ databases">
        <title>Hyperibacter terrae gen. nov., sp. nov. and Hyperibacter viscosus sp. nov., two new members in the family Rhodospirillaceae isolated from the rhizosphere of Hypericum perforatum.</title>
        <authorList>
            <person name="Noviana Z."/>
        </authorList>
    </citation>
    <scope>NUCLEOTIDE SEQUENCE [LARGE SCALE GENOMIC DNA]</scope>
    <source>
        <strain evidence="1 2">R5913</strain>
    </source>
</reference>
<proteinExistence type="predicted"/>
<dbReference type="Gene3D" id="2.60.120.10">
    <property type="entry name" value="Jelly Rolls"/>
    <property type="match status" value="1"/>
</dbReference>
<dbReference type="Proteomes" id="UP000326202">
    <property type="component" value="Chromosome"/>
</dbReference>
<dbReference type="EMBL" id="CP042906">
    <property type="protein sequence ID" value="QEX18703.1"/>
    <property type="molecule type" value="Genomic_DNA"/>
</dbReference>
<dbReference type="InterPro" id="IPR011051">
    <property type="entry name" value="RmlC_Cupin_sf"/>
</dbReference>
<dbReference type="Pfam" id="PF16867">
    <property type="entry name" value="DMSP_lyase"/>
    <property type="match status" value="1"/>
</dbReference>
<protein>
    <submittedName>
        <fullName evidence="1">Uncharacterized protein</fullName>
    </submittedName>
</protein>
<organism evidence="1 2">
    <name type="scientific">Hypericibacter terrae</name>
    <dbReference type="NCBI Taxonomy" id="2602015"/>
    <lineage>
        <taxon>Bacteria</taxon>
        <taxon>Pseudomonadati</taxon>
        <taxon>Pseudomonadota</taxon>
        <taxon>Alphaproteobacteria</taxon>
        <taxon>Rhodospirillales</taxon>
        <taxon>Dongiaceae</taxon>
        <taxon>Hypericibacter</taxon>
    </lineage>
</organism>
<name>A0A5J6MMW1_9PROT</name>